<keyword evidence="3" id="KW-1185">Reference proteome</keyword>
<keyword evidence="1" id="KW-0812">Transmembrane</keyword>
<dbReference type="STRING" id="1408157.A0A1J7IKZ4"/>
<feature type="transmembrane region" description="Helical" evidence="1">
    <location>
        <begin position="46"/>
        <end position="64"/>
    </location>
</feature>
<evidence type="ECO:0000256" key="1">
    <source>
        <dbReference type="SAM" id="Phobius"/>
    </source>
</evidence>
<name>A0A1J7IKZ4_9PEZI</name>
<evidence type="ECO:0000313" key="2">
    <source>
        <dbReference type="EMBL" id="OIW28231.1"/>
    </source>
</evidence>
<dbReference type="InParanoid" id="A0A1J7IKZ4"/>
<dbReference type="OrthoDB" id="5293596at2759"/>
<dbReference type="PANTHER" id="PTHR12242:SF1">
    <property type="entry name" value="MYND-TYPE DOMAIN-CONTAINING PROTEIN"/>
    <property type="match status" value="1"/>
</dbReference>
<sequence length="289" mass="32520">MPNATTPLLAGVQELPPPTGYLPTFLRVCHSPWTWISQATLIQSRGLIVAYLTALWPILINLNLRLEDGHSRWSLAFDFSVLSYLLLWIYHVIVFAEIDEDDDSWQARLLRAMSPPVQRPGDHKSFWFSLFYTTTQAFALISALVYWAVLVPQGYGYSLGLTKSPFGALKLFDESWFRSFWILNIWGVTVLIVFVEIMLLNNVKRQVPVLGHVFGLMALLAAYVGWAAVGKRVTGHSPYFFLDPDVVGSSGWIALYSAGFVALGPLVFTLLYGLIGMREKATRLERNST</sequence>
<dbReference type="PANTHER" id="PTHR12242">
    <property type="entry name" value="OS02G0130600 PROTEIN-RELATED"/>
    <property type="match status" value="1"/>
</dbReference>
<feature type="transmembrane region" description="Helical" evidence="1">
    <location>
        <begin position="126"/>
        <end position="149"/>
    </location>
</feature>
<feature type="transmembrane region" description="Helical" evidence="1">
    <location>
        <begin position="76"/>
        <end position="98"/>
    </location>
</feature>
<dbReference type="GO" id="GO:0016020">
    <property type="term" value="C:membrane"/>
    <property type="evidence" value="ECO:0007669"/>
    <property type="project" value="TreeGrafter"/>
</dbReference>
<gene>
    <name evidence="2" type="ORF">CONLIGDRAFT_681207</name>
</gene>
<accession>A0A1J7IKZ4</accession>
<dbReference type="EMBL" id="KV875098">
    <property type="protein sequence ID" value="OIW28231.1"/>
    <property type="molecule type" value="Genomic_DNA"/>
</dbReference>
<keyword evidence="1" id="KW-0472">Membrane</keyword>
<keyword evidence="1" id="KW-1133">Transmembrane helix</keyword>
<protein>
    <recommendedName>
        <fullName evidence="4">FAR-17a/AIG1-like protein</fullName>
    </recommendedName>
</protein>
<feature type="transmembrane region" description="Helical" evidence="1">
    <location>
        <begin position="207"/>
        <end position="229"/>
    </location>
</feature>
<feature type="transmembrane region" description="Helical" evidence="1">
    <location>
        <begin position="249"/>
        <end position="275"/>
    </location>
</feature>
<dbReference type="AlphaFoldDB" id="A0A1J7IKZ4"/>
<reference evidence="2 3" key="1">
    <citation type="submission" date="2016-10" db="EMBL/GenBank/DDBJ databases">
        <title>Draft genome sequence of Coniochaeta ligniaria NRRL30616, a lignocellulolytic fungus for bioabatement of inhibitors in plant biomass hydrolysates.</title>
        <authorList>
            <consortium name="DOE Joint Genome Institute"/>
            <person name="Jimenez D.J."/>
            <person name="Hector R.E."/>
            <person name="Riley R."/>
            <person name="Sun H."/>
            <person name="Grigoriev I.V."/>
            <person name="Van Elsas J.D."/>
            <person name="Nichols N.N."/>
        </authorList>
    </citation>
    <scope>NUCLEOTIDE SEQUENCE [LARGE SCALE GENOMIC DNA]</scope>
    <source>
        <strain evidence="2 3">NRRL 30616</strain>
    </source>
</reference>
<organism evidence="2 3">
    <name type="scientific">Coniochaeta ligniaria NRRL 30616</name>
    <dbReference type="NCBI Taxonomy" id="1408157"/>
    <lineage>
        <taxon>Eukaryota</taxon>
        <taxon>Fungi</taxon>
        <taxon>Dikarya</taxon>
        <taxon>Ascomycota</taxon>
        <taxon>Pezizomycotina</taxon>
        <taxon>Sordariomycetes</taxon>
        <taxon>Sordariomycetidae</taxon>
        <taxon>Coniochaetales</taxon>
        <taxon>Coniochaetaceae</taxon>
        <taxon>Coniochaeta</taxon>
    </lineage>
</organism>
<proteinExistence type="predicted"/>
<dbReference type="Proteomes" id="UP000182658">
    <property type="component" value="Unassembled WGS sequence"/>
</dbReference>
<feature type="transmembrane region" description="Helical" evidence="1">
    <location>
        <begin position="180"/>
        <end position="200"/>
    </location>
</feature>
<evidence type="ECO:0000313" key="3">
    <source>
        <dbReference type="Proteomes" id="UP000182658"/>
    </source>
</evidence>
<evidence type="ECO:0008006" key="4">
    <source>
        <dbReference type="Google" id="ProtNLM"/>
    </source>
</evidence>